<proteinExistence type="predicted"/>
<dbReference type="Proteomes" id="UP000051717">
    <property type="component" value="Unassembled WGS sequence"/>
</dbReference>
<protein>
    <submittedName>
        <fullName evidence="2">Uncharacterized protein</fullName>
    </submittedName>
</protein>
<evidence type="ECO:0000313" key="3">
    <source>
        <dbReference type="Proteomes" id="UP000051717"/>
    </source>
</evidence>
<evidence type="ECO:0000313" key="2">
    <source>
        <dbReference type="EMBL" id="KPK69401.1"/>
    </source>
</evidence>
<comment type="caution">
    <text evidence="2">The sequence shown here is derived from an EMBL/GenBank/DDBJ whole genome shotgun (WGS) entry which is preliminary data.</text>
</comment>
<dbReference type="AlphaFoldDB" id="A0A0S8G9I9"/>
<sequence length="99" mass="10704">MGKTLIAWRESAQACVGNVGDEHLASSSSRRWEVRGEHDDPIPNSPSQGISAFIQTAEEGVVLSVHGPWVGDPSRYATQSCKQVSITMRTGVVWHATLS</sequence>
<reference evidence="2 3" key="1">
    <citation type="journal article" date="2015" name="Microbiome">
        <title>Genomic resolution of linkages in carbon, nitrogen, and sulfur cycling among widespread estuary sediment bacteria.</title>
        <authorList>
            <person name="Baker B.J."/>
            <person name="Lazar C.S."/>
            <person name="Teske A.P."/>
            <person name="Dick G.J."/>
        </authorList>
    </citation>
    <scope>NUCLEOTIDE SEQUENCE [LARGE SCALE GENOMIC DNA]</scope>
    <source>
        <strain evidence="2">SM23_40</strain>
    </source>
</reference>
<accession>A0A0S8G9I9</accession>
<organism evidence="2 3">
    <name type="scientific">candidate division TA06 bacterium SM23_40</name>
    <dbReference type="NCBI Taxonomy" id="1703774"/>
    <lineage>
        <taxon>Bacteria</taxon>
        <taxon>Bacteria division TA06</taxon>
    </lineage>
</organism>
<dbReference type="EMBL" id="LJUI01000037">
    <property type="protein sequence ID" value="KPK69401.1"/>
    <property type="molecule type" value="Genomic_DNA"/>
</dbReference>
<feature type="region of interest" description="Disordered" evidence="1">
    <location>
        <begin position="26"/>
        <end position="45"/>
    </location>
</feature>
<gene>
    <name evidence="2" type="ORF">AMJ82_05700</name>
</gene>
<feature type="compositionally biased region" description="Basic and acidic residues" evidence="1">
    <location>
        <begin position="26"/>
        <end position="41"/>
    </location>
</feature>
<name>A0A0S8G9I9_UNCT6</name>
<evidence type="ECO:0000256" key="1">
    <source>
        <dbReference type="SAM" id="MobiDB-lite"/>
    </source>
</evidence>